<dbReference type="PANTHER" id="PTHR38602:SF1">
    <property type="entry name" value="INNER MEMBRANE PROTEIN"/>
    <property type="match status" value="1"/>
</dbReference>
<evidence type="ECO:0000256" key="1">
    <source>
        <dbReference type="SAM" id="Phobius"/>
    </source>
</evidence>
<sequence>MNITIWLALALVLVLEGIGPMLLPRIWRRMILSMAQLPDRLLRRFGGGLVVAGVVIYYMLSAHAGSGG</sequence>
<keyword evidence="3" id="KW-1185">Reference proteome</keyword>
<reference evidence="2 3" key="1">
    <citation type="submission" date="2016-12" db="EMBL/GenBank/DDBJ databases">
        <title>Izhakiella australiana sp. nov. of genus Izhakiella isolated from Australian desert.</title>
        <authorList>
            <person name="Ji M."/>
        </authorList>
    </citation>
    <scope>NUCLEOTIDE SEQUENCE [LARGE SCALE GENOMIC DNA]</scope>
    <source>
        <strain evidence="2 3">D4N98</strain>
    </source>
</reference>
<keyword evidence="1" id="KW-0472">Membrane</keyword>
<keyword evidence="1" id="KW-0812">Transmembrane</keyword>
<organism evidence="2 3">
    <name type="scientific">Izhakiella australiensis</name>
    <dbReference type="NCBI Taxonomy" id="1926881"/>
    <lineage>
        <taxon>Bacteria</taxon>
        <taxon>Pseudomonadati</taxon>
        <taxon>Pseudomonadota</taxon>
        <taxon>Gammaproteobacteria</taxon>
        <taxon>Enterobacterales</taxon>
        <taxon>Erwiniaceae</taxon>
        <taxon>Izhakiella</taxon>
    </lineage>
</organism>
<evidence type="ECO:0000313" key="2">
    <source>
        <dbReference type="EMBL" id="OON41794.1"/>
    </source>
</evidence>
<comment type="caution">
    <text evidence="2">The sequence shown here is derived from an EMBL/GenBank/DDBJ whole genome shotgun (WGS) entry which is preliminary data.</text>
</comment>
<dbReference type="OrthoDB" id="9182237at2"/>
<dbReference type="Pfam" id="PF09838">
    <property type="entry name" value="DUF2065"/>
    <property type="match status" value="1"/>
</dbReference>
<feature type="transmembrane region" description="Helical" evidence="1">
    <location>
        <begin position="41"/>
        <end position="60"/>
    </location>
</feature>
<dbReference type="InterPro" id="IPR019201">
    <property type="entry name" value="DUF2065"/>
</dbReference>
<dbReference type="PANTHER" id="PTHR38602">
    <property type="entry name" value="INNER MEMBRANE PROTEIN-RELATED"/>
    <property type="match status" value="1"/>
</dbReference>
<evidence type="ECO:0000313" key="3">
    <source>
        <dbReference type="Proteomes" id="UP000190667"/>
    </source>
</evidence>
<dbReference type="RefSeq" id="WP_078000820.1">
    <property type="nucleotide sequence ID" value="NZ_MRUL01000001.1"/>
</dbReference>
<dbReference type="EMBL" id="MRUL01000001">
    <property type="protein sequence ID" value="OON41794.1"/>
    <property type="molecule type" value="Genomic_DNA"/>
</dbReference>
<dbReference type="STRING" id="1926881.BTJ39_01140"/>
<accession>A0A1S8YRV3</accession>
<keyword evidence="1" id="KW-1133">Transmembrane helix</keyword>
<dbReference type="AlphaFoldDB" id="A0A1S8YRV3"/>
<protein>
    <submittedName>
        <fullName evidence="2">DUF2065 domain-containing protein</fullName>
    </submittedName>
</protein>
<name>A0A1S8YRV3_9GAMM</name>
<proteinExistence type="predicted"/>
<gene>
    <name evidence="2" type="ORF">BTJ39_01140</name>
</gene>
<dbReference type="Proteomes" id="UP000190667">
    <property type="component" value="Unassembled WGS sequence"/>
</dbReference>